<dbReference type="EMBL" id="WJXA01000004">
    <property type="protein sequence ID" value="KAF7146287.1"/>
    <property type="molecule type" value="Genomic_DNA"/>
</dbReference>
<gene>
    <name evidence="1" type="ORF">RHSIM_Rhsim04G0194600</name>
</gene>
<protein>
    <recommendedName>
        <fullName evidence="3">F-box associated domain-containing protein</fullName>
    </recommendedName>
</protein>
<proteinExistence type="predicted"/>
<dbReference type="AlphaFoldDB" id="A0A834H2L6"/>
<comment type="caution">
    <text evidence="1">The sequence shown here is derived from an EMBL/GenBank/DDBJ whole genome shotgun (WGS) entry which is preliminary data.</text>
</comment>
<reference evidence="1" key="1">
    <citation type="submission" date="2019-11" db="EMBL/GenBank/DDBJ databases">
        <authorList>
            <person name="Liu Y."/>
            <person name="Hou J."/>
            <person name="Li T.-Q."/>
            <person name="Guan C.-H."/>
            <person name="Wu X."/>
            <person name="Wu H.-Z."/>
            <person name="Ling F."/>
            <person name="Zhang R."/>
            <person name="Shi X.-G."/>
            <person name="Ren J.-P."/>
            <person name="Chen E.-F."/>
            <person name="Sun J.-M."/>
        </authorList>
    </citation>
    <scope>NUCLEOTIDE SEQUENCE</scope>
    <source>
        <strain evidence="1">Adult_tree_wgs_1</strain>
        <tissue evidence="1">Leaves</tissue>
    </source>
</reference>
<evidence type="ECO:0000313" key="2">
    <source>
        <dbReference type="Proteomes" id="UP000626092"/>
    </source>
</evidence>
<dbReference type="Proteomes" id="UP000626092">
    <property type="component" value="Unassembled WGS sequence"/>
</dbReference>
<organism evidence="1 2">
    <name type="scientific">Rhododendron simsii</name>
    <name type="common">Sims's rhododendron</name>
    <dbReference type="NCBI Taxonomy" id="118357"/>
    <lineage>
        <taxon>Eukaryota</taxon>
        <taxon>Viridiplantae</taxon>
        <taxon>Streptophyta</taxon>
        <taxon>Embryophyta</taxon>
        <taxon>Tracheophyta</taxon>
        <taxon>Spermatophyta</taxon>
        <taxon>Magnoliopsida</taxon>
        <taxon>eudicotyledons</taxon>
        <taxon>Gunneridae</taxon>
        <taxon>Pentapetalae</taxon>
        <taxon>asterids</taxon>
        <taxon>Ericales</taxon>
        <taxon>Ericaceae</taxon>
        <taxon>Ericoideae</taxon>
        <taxon>Rhodoreae</taxon>
        <taxon>Rhododendron</taxon>
    </lineage>
</organism>
<dbReference type="OrthoDB" id="687122at2759"/>
<keyword evidence="2" id="KW-1185">Reference proteome</keyword>
<evidence type="ECO:0008006" key="3">
    <source>
        <dbReference type="Google" id="ProtNLM"/>
    </source>
</evidence>
<accession>A0A834H2L6</accession>
<evidence type="ECO:0000313" key="1">
    <source>
        <dbReference type="EMBL" id="KAF7146287.1"/>
    </source>
</evidence>
<name>A0A834H2L6_RHOSS</name>
<sequence>MPRLLELGGHLAACVDPEAELELEELWILEDYDNWVWIEERIMLPPDCNGPSCLLIHTYGLNQIAQIRQVRSSYMIYSRLSPSLEIYSYGPNKRSSRKIHITGLPKYAIINVFNYVEDLFSLRDI</sequence>